<feature type="compositionally biased region" description="Polar residues" evidence="1">
    <location>
        <begin position="627"/>
        <end position="674"/>
    </location>
</feature>
<evidence type="ECO:0000313" key="2">
    <source>
        <dbReference type="EMBL" id="KAL0058310.1"/>
    </source>
</evidence>
<feature type="compositionally biased region" description="Basic and acidic residues" evidence="1">
    <location>
        <begin position="679"/>
        <end position="702"/>
    </location>
</feature>
<comment type="caution">
    <text evidence="2">The sequence shown here is derived from an EMBL/GenBank/DDBJ whole genome shotgun (WGS) entry which is preliminary data.</text>
</comment>
<name>A0ABR2ZAK9_9AGAR</name>
<keyword evidence="3" id="KW-1185">Reference proteome</keyword>
<gene>
    <name evidence="2" type="ORF">AAF712_015027</name>
</gene>
<feature type="region of interest" description="Disordered" evidence="1">
    <location>
        <begin position="147"/>
        <end position="213"/>
    </location>
</feature>
<dbReference type="Proteomes" id="UP001437256">
    <property type="component" value="Unassembled WGS sequence"/>
</dbReference>
<evidence type="ECO:0000256" key="1">
    <source>
        <dbReference type="SAM" id="MobiDB-lite"/>
    </source>
</evidence>
<evidence type="ECO:0000313" key="3">
    <source>
        <dbReference type="Proteomes" id="UP001437256"/>
    </source>
</evidence>
<feature type="compositionally biased region" description="Basic and acidic residues" evidence="1">
    <location>
        <begin position="147"/>
        <end position="160"/>
    </location>
</feature>
<sequence>MSLNPSEIGLGDNHNNGNAFEKYPFPILSCGTNELNNSSHSTNEVRLLGGENPGGNSFGNPINFMQQPIAPSSGGTWLANLKLAVISHKHADGSPCFNVLEHAVQADSEEDMSFTAAYNKLVDHFTAPEVAKRVELEKKLAAVTEERDNLARDAQNRADDATQASRPLSGTKRKSEQDPASSHRRPPPPRASNTRTASPLPSPPSYSTLGSEPYPNHATALAIYQHSRFRPGLEESPDFEWNPTGFITASPYIQECARNQRLPDVLPFMGSSRGNQLPPATPHLAERLISQAHTTGKLHYLLRLRDSMGLAQVLTTLKTTLRTDSLELAASFEPLISANPHPEWSTFTRFHFVDSTVQPSDSIANWSDGNSSKVPSVRTPGSRSTDDQYALFVWLHYESRGHMGIILTNSGYISLDSIMAHRVLHKMAPKEHRETFRRESIRLVTWPGLYHQQLQVLGLEVNPAGTIKRCPAPLTTTLAGVVQHFADCGVTIAMVDRMFHYGAQFCLDMQSSPFHTPEQRNSFAQLYKFGRIRSLFYSIHSLRSERIYSVPDHIDRAEVLEYRRRQFLIGHWKKQPGADPDMKVPTIRIPTSPPQTVSVPVEQLHISNSGNTSPSSQSLPSANSGSDEPSTVTTISISGPDTQSSGSSATVEASTDVTPPSTSGATDASPQLVTDQDENMDKVDASNVDAAEKDELMDERLD</sequence>
<accession>A0ABR2ZAK9</accession>
<protein>
    <submittedName>
        <fullName evidence="2">Uncharacterized protein</fullName>
    </submittedName>
</protein>
<organism evidence="2 3">
    <name type="scientific">Marasmius tenuissimus</name>
    <dbReference type="NCBI Taxonomy" id="585030"/>
    <lineage>
        <taxon>Eukaryota</taxon>
        <taxon>Fungi</taxon>
        <taxon>Dikarya</taxon>
        <taxon>Basidiomycota</taxon>
        <taxon>Agaricomycotina</taxon>
        <taxon>Agaricomycetes</taxon>
        <taxon>Agaricomycetidae</taxon>
        <taxon>Agaricales</taxon>
        <taxon>Marasmiineae</taxon>
        <taxon>Marasmiaceae</taxon>
        <taxon>Marasmius</taxon>
    </lineage>
</organism>
<reference evidence="2 3" key="1">
    <citation type="submission" date="2024-05" db="EMBL/GenBank/DDBJ databases">
        <title>A draft genome resource for the thread blight pathogen Marasmius tenuissimus strain MS-2.</title>
        <authorList>
            <person name="Yulfo-Soto G.E."/>
            <person name="Baruah I.K."/>
            <person name="Amoako-Attah I."/>
            <person name="Bukari Y."/>
            <person name="Meinhardt L.W."/>
            <person name="Bailey B.A."/>
            <person name="Cohen S.P."/>
        </authorList>
    </citation>
    <scope>NUCLEOTIDE SEQUENCE [LARGE SCALE GENOMIC DNA]</scope>
    <source>
        <strain evidence="2 3">MS-2</strain>
    </source>
</reference>
<feature type="compositionally biased region" description="Low complexity" evidence="1">
    <location>
        <begin position="594"/>
        <end position="626"/>
    </location>
</feature>
<proteinExistence type="predicted"/>
<dbReference type="EMBL" id="JBBXMP010000334">
    <property type="protein sequence ID" value="KAL0058310.1"/>
    <property type="molecule type" value="Genomic_DNA"/>
</dbReference>
<feature type="region of interest" description="Disordered" evidence="1">
    <location>
        <begin position="573"/>
        <end position="702"/>
    </location>
</feature>